<keyword evidence="3" id="KW-0479">Metal-binding</keyword>
<name>A0A0M6ZE47_9HYPH</name>
<dbReference type="AlphaFoldDB" id="A0A0M6ZE47"/>
<dbReference type="Pfam" id="PF00067">
    <property type="entry name" value="p450"/>
    <property type="match status" value="1"/>
</dbReference>
<evidence type="ECO:0000313" key="5">
    <source>
        <dbReference type="Proteomes" id="UP000049983"/>
    </source>
</evidence>
<dbReference type="GeneID" id="97671202"/>
<dbReference type="PROSITE" id="PS00086">
    <property type="entry name" value="CYTOCHROME_P450"/>
    <property type="match status" value="1"/>
</dbReference>
<dbReference type="Gene3D" id="1.10.630.10">
    <property type="entry name" value="Cytochrome P450"/>
    <property type="match status" value="1"/>
</dbReference>
<reference evidence="5" key="1">
    <citation type="submission" date="2015-07" db="EMBL/GenBank/DDBJ databases">
        <authorList>
            <person name="Rodrigo-Torres Lidia"/>
            <person name="Arahal R.David."/>
        </authorList>
    </citation>
    <scope>NUCLEOTIDE SEQUENCE [LARGE SCALE GENOMIC DNA]</scope>
    <source>
        <strain evidence="5">CECT 5096</strain>
    </source>
</reference>
<keyword evidence="3" id="KW-0349">Heme</keyword>
<sequence>MSDGSNLEISADGIAALNSPDIDWWEMFADDAFLASPYEKLSVIREKAPVQFDPVSGIYFVLGYPEYKKMALSTDMGRDTRLWSGGWYNPENKKADPVGYELYNTIQPQMTNANAPHHRRMRDVYEKAFRRTDIQALIPMIEDECRKILDTLPFEQSFNFMQTVADPLSRNISKRIFNIPKSMDADLARWVDALSVIGNVIIAPQQKQDALKALTEFRNYVRERMASGIDDPNDGFFGATIKAYTDGVMDEDECLNNLMTLISGGIATATLLGNGLLTLLRHPDQFELLRRNPELMETAIEEMLRFEPGCSFILRVAIDDYQCGDVLIPQGALAIGLVTAIGRDPRTYKDPDRFDVTRYPNPHVVFGVGAHICIGKALVRLTARVLFNALMDRFGRIELAGEPEWWKHRADQHGLNALPITLGNA</sequence>
<dbReference type="PANTHER" id="PTHR46696">
    <property type="entry name" value="P450, PUTATIVE (EUROFUNG)-RELATED"/>
    <property type="match status" value="1"/>
</dbReference>
<dbReference type="GO" id="GO:0004497">
    <property type="term" value="F:monooxygenase activity"/>
    <property type="evidence" value="ECO:0007669"/>
    <property type="project" value="UniProtKB-KW"/>
</dbReference>
<dbReference type="STRING" id="311410.LA5095_00734"/>
<dbReference type="InterPro" id="IPR036396">
    <property type="entry name" value="Cyt_P450_sf"/>
</dbReference>
<dbReference type="EC" id="1.14.-.-" evidence="4"/>
<evidence type="ECO:0000313" key="4">
    <source>
        <dbReference type="EMBL" id="CTQ73990.1"/>
    </source>
</evidence>
<comment type="cofactor">
    <cofactor evidence="1">
        <name>heme</name>
        <dbReference type="ChEBI" id="CHEBI:30413"/>
    </cofactor>
</comment>
<dbReference type="EMBL" id="CXWC01000011">
    <property type="protein sequence ID" value="CTQ73990.1"/>
    <property type="molecule type" value="Genomic_DNA"/>
</dbReference>
<keyword evidence="3" id="KW-0503">Monooxygenase</keyword>
<evidence type="ECO:0000256" key="1">
    <source>
        <dbReference type="ARBA" id="ARBA00001971"/>
    </source>
</evidence>
<dbReference type="GO" id="GO:0005506">
    <property type="term" value="F:iron ion binding"/>
    <property type="evidence" value="ECO:0007669"/>
    <property type="project" value="InterPro"/>
</dbReference>
<protein>
    <submittedName>
        <fullName evidence="4">Cytochrome P450 107B1</fullName>
        <ecNumber evidence="4">1.14.-.-</ecNumber>
    </submittedName>
</protein>
<keyword evidence="3" id="KW-0408">Iron</keyword>
<dbReference type="OrthoDB" id="9801155at2"/>
<dbReference type="PANTHER" id="PTHR46696:SF1">
    <property type="entry name" value="CYTOCHROME P450 YJIB-RELATED"/>
    <property type="match status" value="1"/>
</dbReference>
<keyword evidence="3 4" id="KW-0560">Oxidoreductase</keyword>
<dbReference type="InterPro" id="IPR002397">
    <property type="entry name" value="Cyt_P450_B"/>
</dbReference>
<accession>A0A0M6ZE47</accession>
<dbReference type="InterPro" id="IPR001128">
    <property type="entry name" value="Cyt_P450"/>
</dbReference>
<dbReference type="GO" id="GO:0016705">
    <property type="term" value="F:oxidoreductase activity, acting on paired donors, with incorporation or reduction of molecular oxygen"/>
    <property type="evidence" value="ECO:0007669"/>
    <property type="project" value="InterPro"/>
</dbReference>
<evidence type="ECO:0000256" key="2">
    <source>
        <dbReference type="ARBA" id="ARBA00010617"/>
    </source>
</evidence>
<dbReference type="InterPro" id="IPR017972">
    <property type="entry name" value="Cyt_P450_CS"/>
</dbReference>
<keyword evidence="5" id="KW-1185">Reference proteome</keyword>
<organism evidence="4 5">
    <name type="scientific">Roseibium album</name>
    <dbReference type="NCBI Taxonomy" id="311410"/>
    <lineage>
        <taxon>Bacteria</taxon>
        <taxon>Pseudomonadati</taxon>
        <taxon>Pseudomonadota</taxon>
        <taxon>Alphaproteobacteria</taxon>
        <taxon>Hyphomicrobiales</taxon>
        <taxon>Stappiaceae</taxon>
        <taxon>Roseibium</taxon>
    </lineage>
</organism>
<dbReference type="Proteomes" id="UP000049983">
    <property type="component" value="Unassembled WGS sequence"/>
</dbReference>
<comment type="similarity">
    <text evidence="2 3">Belongs to the cytochrome P450 family.</text>
</comment>
<evidence type="ECO:0000256" key="3">
    <source>
        <dbReference type="RuleBase" id="RU000461"/>
    </source>
</evidence>
<gene>
    <name evidence="4" type="ORF">LA5096_03874</name>
</gene>
<dbReference type="PRINTS" id="PR00359">
    <property type="entry name" value="BP450"/>
</dbReference>
<dbReference type="GO" id="GO:0020037">
    <property type="term" value="F:heme binding"/>
    <property type="evidence" value="ECO:0007669"/>
    <property type="project" value="InterPro"/>
</dbReference>
<dbReference type="SUPFAM" id="SSF48264">
    <property type="entry name" value="Cytochrome P450"/>
    <property type="match status" value="1"/>
</dbReference>
<dbReference type="RefSeq" id="WP_055112007.1">
    <property type="nucleotide sequence ID" value="NZ_CXWA01000005.1"/>
</dbReference>
<proteinExistence type="inferred from homology"/>